<name>A0A7S0GA74_9STRA</name>
<sequence>MSPQTPLACGQKIVVLDKGTMFRVIHAVSEKNEMVVCNRRSPLVFGPQSIPGPDDEVVDILQVELGQEPIDAIYAFFAMNDLFEKKWDLLSILDQICILPALRGAVQTPESLKIL</sequence>
<accession>A0A7S0GA74</accession>
<reference evidence="1" key="1">
    <citation type="submission" date="2021-01" db="EMBL/GenBank/DDBJ databases">
        <authorList>
            <person name="Corre E."/>
            <person name="Pelletier E."/>
            <person name="Niang G."/>
            <person name="Scheremetjew M."/>
            <person name="Finn R."/>
            <person name="Kale V."/>
            <person name="Holt S."/>
            <person name="Cochrane G."/>
            <person name="Meng A."/>
            <person name="Brown T."/>
            <person name="Cohen L."/>
        </authorList>
    </citation>
    <scope>NUCLEOTIDE SEQUENCE</scope>
    <source>
        <strain evidence="1">CCAP1064/1</strain>
    </source>
</reference>
<dbReference type="AlphaFoldDB" id="A0A7S0GA74"/>
<evidence type="ECO:0000313" key="1">
    <source>
        <dbReference type="EMBL" id="CAD8404555.1"/>
    </source>
</evidence>
<organism evidence="1">
    <name type="scientific">Proboscia inermis</name>
    <dbReference type="NCBI Taxonomy" id="420281"/>
    <lineage>
        <taxon>Eukaryota</taxon>
        <taxon>Sar</taxon>
        <taxon>Stramenopiles</taxon>
        <taxon>Ochrophyta</taxon>
        <taxon>Bacillariophyta</taxon>
        <taxon>Coscinodiscophyceae</taxon>
        <taxon>Rhizosoleniophycidae</taxon>
        <taxon>Rhizosoleniales</taxon>
        <taxon>Rhizosoleniaceae</taxon>
        <taxon>Proboscia</taxon>
    </lineage>
</organism>
<dbReference type="EMBL" id="HBEL01001398">
    <property type="protein sequence ID" value="CAD8404555.1"/>
    <property type="molecule type" value="Transcribed_RNA"/>
</dbReference>
<protein>
    <submittedName>
        <fullName evidence="1">Uncharacterized protein</fullName>
    </submittedName>
</protein>
<proteinExistence type="predicted"/>
<gene>
    <name evidence="1" type="ORF">PINE0816_LOCUS659</name>
</gene>